<evidence type="ECO:0000256" key="7">
    <source>
        <dbReference type="ARBA" id="ARBA00022679"/>
    </source>
</evidence>
<dbReference type="UniPathway" id="UPA00253">
    <property type="reaction ID" value="UER00327"/>
</dbReference>
<dbReference type="InterPro" id="IPR036094">
    <property type="entry name" value="NadA_sf"/>
</dbReference>
<dbReference type="EMBL" id="UINC01009553">
    <property type="protein sequence ID" value="SVA42829.1"/>
    <property type="molecule type" value="Genomic_DNA"/>
</dbReference>
<sequence length="407" mass="45551">MKTPLQLNSSTNKKPTLPLAEIEHSAFCKTEDELPARPLLDELKVNIRWQEIPVEYLRLTVEDLDRRIVRARSSLGDRLMILGHHYQRDEVIKYADVRGDSYLLSKLAAANSKADYVVFCGVHFMAETARVLASDHQTIILPNITAGCSMADMAPTNDVLDAWDDLTGILEDQSIVPVTYMNSTAEIKALCGRNGGIVCTSSNAEGVFKWAFQRAKRILFLPDQHLGRNTGLKMGIPEESMIVWNPFKRMGGHSEEEYNKASVILWRGHCAVHTRFTVGQIEMARQRFPDLRVIVHPECTREVVDASDINGSTEVIRREIEQAASGSSWAVGTEISLVNRLAKENPDKNIFCLDPVVCPCSTMYRIHPAYLAWVLEGLVEGVVVNEINVEPEIAEHARIALETMLSV</sequence>
<keyword evidence="8" id="KW-0479">Metal-binding</keyword>
<reference evidence="11" key="1">
    <citation type="submission" date="2018-05" db="EMBL/GenBank/DDBJ databases">
        <authorList>
            <person name="Lanie J.A."/>
            <person name="Ng W.-L."/>
            <person name="Kazmierczak K.M."/>
            <person name="Andrzejewski T.M."/>
            <person name="Davidsen T.M."/>
            <person name="Wayne K.J."/>
            <person name="Tettelin H."/>
            <person name="Glass J.I."/>
            <person name="Rusch D."/>
            <person name="Podicherti R."/>
            <person name="Tsui H.-C.T."/>
            <person name="Winkler M.E."/>
        </authorList>
    </citation>
    <scope>NUCLEOTIDE SEQUENCE</scope>
</reference>
<dbReference type="Pfam" id="PF02445">
    <property type="entry name" value="NadA"/>
    <property type="match status" value="1"/>
</dbReference>
<dbReference type="GO" id="GO:0046872">
    <property type="term" value="F:metal ion binding"/>
    <property type="evidence" value="ECO:0007669"/>
    <property type="project" value="UniProtKB-KW"/>
</dbReference>
<dbReference type="EC" id="2.5.1.72" evidence="3"/>
<dbReference type="PANTHER" id="PTHR30573:SF0">
    <property type="entry name" value="QUINOLINATE SYNTHASE, CHLOROPLASTIC"/>
    <property type="match status" value="1"/>
</dbReference>
<dbReference type="SUPFAM" id="SSF142754">
    <property type="entry name" value="NadA-like"/>
    <property type="match status" value="1"/>
</dbReference>
<evidence type="ECO:0000313" key="11">
    <source>
        <dbReference type="EMBL" id="SVA42829.1"/>
    </source>
</evidence>
<dbReference type="GO" id="GO:0005829">
    <property type="term" value="C:cytosol"/>
    <property type="evidence" value="ECO:0007669"/>
    <property type="project" value="TreeGrafter"/>
</dbReference>
<evidence type="ECO:0000256" key="1">
    <source>
        <dbReference type="ARBA" id="ARBA00001966"/>
    </source>
</evidence>
<evidence type="ECO:0000256" key="6">
    <source>
        <dbReference type="ARBA" id="ARBA00022642"/>
    </source>
</evidence>
<evidence type="ECO:0000256" key="9">
    <source>
        <dbReference type="ARBA" id="ARBA00023004"/>
    </source>
</evidence>
<dbReference type="GO" id="GO:0034628">
    <property type="term" value="P:'de novo' NAD+ biosynthetic process from L-aspartate"/>
    <property type="evidence" value="ECO:0007669"/>
    <property type="project" value="TreeGrafter"/>
</dbReference>
<comment type="cofactor">
    <cofactor evidence="1">
        <name>[4Fe-4S] cluster</name>
        <dbReference type="ChEBI" id="CHEBI:49883"/>
    </cofactor>
</comment>
<keyword evidence="6" id="KW-0662">Pyridine nucleotide biosynthesis</keyword>
<keyword evidence="5" id="KW-0963">Cytoplasm</keyword>
<gene>
    <name evidence="11" type="ORF">METZ01_LOCUS95683</name>
</gene>
<organism evidence="11">
    <name type="scientific">marine metagenome</name>
    <dbReference type="NCBI Taxonomy" id="408172"/>
    <lineage>
        <taxon>unclassified sequences</taxon>
        <taxon>metagenomes</taxon>
        <taxon>ecological metagenomes</taxon>
    </lineage>
</organism>
<dbReference type="GO" id="GO:0008987">
    <property type="term" value="F:quinolinate synthetase A activity"/>
    <property type="evidence" value="ECO:0007669"/>
    <property type="project" value="InterPro"/>
</dbReference>
<evidence type="ECO:0000256" key="5">
    <source>
        <dbReference type="ARBA" id="ARBA00022490"/>
    </source>
</evidence>
<evidence type="ECO:0000256" key="10">
    <source>
        <dbReference type="ARBA" id="ARBA00023014"/>
    </source>
</evidence>
<dbReference type="InterPro" id="IPR003473">
    <property type="entry name" value="NadA"/>
</dbReference>
<evidence type="ECO:0000256" key="8">
    <source>
        <dbReference type="ARBA" id="ARBA00022723"/>
    </source>
</evidence>
<keyword evidence="10" id="KW-0411">Iron-sulfur</keyword>
<keyword evidence="4" id="KW-0004">4Fe-4S</keyword>
<name>A0A381VR87_9ZZZZ</name>
<dbReference type="Gene3D" id="3.40.50.10800">
    <property type="entry name" value="NadA-like"/>
    <property type="match status" value="3"/>
</dbReference>
<keyword evidence="9" id="KW-0408">Iron</keyword>
<evidence type="ECO:0000256" key="4">
    <source>
        <dbReference type="ARBA" id="ARBA00022485"/>
    </source>
</evidence>
<comment type="pathway">
    <text evidence="2">Cofactor biosynthesis; NAD(+) biosynthesis; quinolinate from iminoaspartate: step 1/1.</text>
</comment>
<dbReference type="NCBIfam" id="TIGR00550">
    <property type="entry name" value="nadA"/>
    <property type="match status" value="1"/>
</dbReference>
<protein>
    <recommendedName>
        <fullName evidence="3">quinolinate synthase</fullName>
        <ecNumber evidence="3">2.5.1.72</ecNumber>
    </recommendedName>
</protein>
<dbReference type="AlphaFoldDB" id="A0A381VR87"/>
<evidence type="ECO:0000256" key="3">
    <source>
        <dbReference type="ARBA" id="ARBA00012669"/>
    </source>
</evidence>
<dbReference type="InterPro" id="IPR023515">
    <property type="entry name" value="Quinolinate_synth_A_type3"/>
</dbReference>
<keyword evidence="7" id="KW-0808">Transferase</keyword>
<dbReference type="NCBIfam" id="NF006883">
    <property type="entry name" value="PRK09375.2-4"/>
    <property type="match status" value="1"/>
</dbReference>
<dbReference type="PANTHER" id="PTHR30573">
    <property type="entry name" value="QUINOLINATE SYNTHETASE A"/>
    <property type="match status" value="1"/>
</dbReference>
<dbReference type="GO" id="GO:0051539">
    <property type="term" value="F:4 iron, 4 sulfur cluster binding"/>
    <property type="evidence" value="ECO:0007669"/>
    <property type="project" value="UniProtKB-KW"/>
</dbReference>
<proteinExistence type="inferred from homology"/>
<dbReference type="HAMAP" id="MF_00569">
    <property type="entry name" value="NadA_type3"/>
    <property type="match status" value="1"/>
</dbReference>
<accession>A0A381VR87</accession>
<evidence type="ECO:0000256" key="2">
    <source>
        <dbReference type="ARBA" id="ARBA00005065"/>
    </source>
</evidence>